<keyword evidence="2" id="KW-0201">Cytochrome c-type biogenesis</keyword>
<evidence type="ECO:0000256" key="5">
    <source>
        <dbReference type="SAM" id="SignalP"/>
    </source>
</evidence>
<gene>
    <name evidence="7" type="ORF">HDF22_003657</name>
</gene>
<dbReference type="PANTHER" id="PTHR42852:SF6">
    <property type="entry name" value="THIOL:DISULFIDE INTERCHANGE PROTEIN DSBE"/>
    <property type="match status" value="1"/>
</dbReference>
<dbReference type="InterPro" id="IPR013766">
    <property type="entry name" value="Thioredoxin_domain"/>
</dbReference>
<organism evidence="7 8">
    <name type="scientific">Mucilaginibacter lappiensis</name>
    <dbReference type="NCBI Taxonomy" id="354630"/>
    <lineage>
        <taxon>Bacteria</taxon>
        <taxon>Pseudomonadati</taxon>
        <taxon>Bacteroidota</taxon>
        <taxon>Sphingobacteriia</taxon>
        <taxon>Sphingobacteriales</taxon>
        <taxon>Sphingobacteriaceae</taxon>
        <taxon>Mucilaginibacter</taxon>
    </lineage>
</organism>
<accession>A0A841JIU6</accession>
<dbReference type="Proteomes" id="UP000548326">
    <property type="component" value="Unassembled WGS sequence"/>
</dbReference>
<dbReference type="AlphaFoldDB" id="A0A841JIU6"/>
<dbReference type="GO" id="GO:0016209">
    <property type="term" value="F:antioxidant activity"/>
    <property type="evidence" value="ECO:0007669"/>
    <property type="project" value="InterPro"/>
</dbReference>
<dbReference type="PANTHER" id="PTHR42852">
    <property type="entry name" value="THIOL:DISULFIDE INTERCHANGE PROTEIN DSBE"/>
    <property type="match status" value="1"/>
</dbReference>
<dbReference type="InterPro" id="IPR000866">
    <property type="entry name" value="AhpC/TSA"/>
</dbReference>
<feature type="chain" id="PRO_5032478597" evidence="5">
    <location>
        <begin position="24"/>
        <end position="381"/>
    </location>
</feature>
<dbReference type="InterPro" id="IPR017937">
    <property type="entry name" value="Thioredoxin_CS"/>
</dbReference>
<feature type="signal peptide" evidence="5">
    <location>
        <begin position="1"/>
        <end position="23"/>
    </location>
</feature>
<dbReference type="InterPro" id="IPR036249">
    <property type="entry name" value="Thioredoxin-like_sf"/>
</dbReference>
<dbReference type="SUPFAM" id="SSF52833">
    <property type="entry name" value="Thioredoxin-like"/>
    <property type="match status" value="1"/>
</dbReference>
<dbReference type="CDD" id="cd02966">
    <property type="entry name" value="TlpA_like_family"/>
    <property type="match status" value="1"/>
</dbReference>
<evidence type="ECO:0000256" key="2">
    <source>
        <dbReference type="ARBA" id="ARBA00022748"/>
    </source>
</evidence>
<dbReference type="PROSITE" id="PS51352">
    <property type="entry name" value="THIOREDOXIN_2"/>
    <property type="match status" value="1"/>
</dbReference>
<evidence type="ECO:0000313" key="7">
    <source>
        <dbReference type="EMBL" id="MBB6129526.1"/>
    </source>
</evidence>
<reference evidence="7 8" key="1">
    <citation type="submission" date="2020-08" db="EMBL/GenBank/DDBJ databases">
        <title>Genomic Encyclopedia of Type Strains, Phase IV (KMG-V): Genome sequencing to study the core and pangenomes of soil and plant-associated prokaryotes.</title>
        <authorList>
            <person name="Whitman W."/>
        </authorList>
    </citation>
    <scope>NUCLEOTIDE SEQUENCE [LARGE SCALE GENOMIC DNA]</scope>
    <source>
        <strain evidence="7 8">MP601</strain>
    </source>
</reference>
<dbReference type="Pfam" id="PF00578">
    <property type="entry name" value="AhpC-TSA"/>
    <property type="match status" value="1"/>
</dbReference>
<evidence type="ECO:0000313" key="8">
    <source>
        <dbReference type="Proteomes" id="UP000548326"/>
    </source>
</evidence>
<dbReference type="InterPro" id="IPR050553">
    <property type="entry name" value="Thioredoxin_ResA/DsbE_sf"/>
</dbReference>
<keyword evidence="5" id="KW-0732">Signal</keyword>
<keyword evidence="4" id="KW-0676">Redox-active center</keyword>
<proteinExistence type="predicted"/>
<comment type="subcellular location">
    <subcellularLocation>
        <location evidence="1">Cell envelope</location>
    </subcellularLocation>
</comment>
<dbReference type="GO" id="GO:0016491">
    <property type="term" value="F:oxidoreductase activity"/>
    <property type="evidence" value="ECO:0007669"/>
    <property type="project" value="InterPro"/>
</dbReference>
<dbReference type="Gene3D" id="3.40.30.10">
    <property type="entry name" value="Glutaredoxin"/>
    <property type="match status" value="1"/>
</dbReference>
<sequence>MNHIAIKKIVLLILAGLPAIVFAQDAKYTIQGKIGNNNAPAKVYLEYRKQGKTIVDSVTLTGGKFQFSGVTGTDPVNAYLVFNDKGNGAGNAEDYRSIYIEPGTVNVTTADLLANAKVDGPKTNKDNEKYKLAQKPINDAYEALAAKRKAATPEQQADPAFAKQLSAEEKAIDDKSTLVDKQFIKANPDSYISLNALEGYAYSADYVDIEPLFNAFTPAVKQTEAGKKFAERLPKLKAVALGATAPEFAEADTSGKEISLSSFRGKYVLIDFWASWCGPCRRENPNVVVAYNKYKGQKFTILGVSLDRPNAKDKWLAAIHKDGLTWNHVSDLKFWDSKAAALYAVRGIPQNFLLDPNGKIIAKNLRGEDLEKKLSEIFGKI</sequence>
<dbReference type="InterPro" id="IPR025380">
    <property type="entry name" value="DUF4369"/>
</dbReference>
<protein>
    <submittedName>
        <fullName evidence="7">Peroxiredoxin</fullName>
    </submittedName>
</protein>
<evidence type="ECO:0000256" key="3">
    <source>
        <dbReference type="ARBA" id="ARBA00023157"/>
    </source>
</evidence>
<dbReference type="PROSITE" id="PS00194">
    <property type="entry name" value="THIOREDOXIN_1"/>
    <property type="match status" value="1"/>
</dbReference>
<comment type="caution">
    <text evidence="7">The sequence shown here is derived from an EMBL/GenBank/DDBJ whole genome shotgun (WGS) entry which is preliminary data.</text>
</comment>
<name>A0A841JIU6_9SPHI</name>
<evidence type="ECO:0000256" key="4">
    <source>
        <dbReference type="ARBA" id="ARBA00023284"/>
    </source>
</evidence>
<dbReference type="GO" id="GO:0030313">
    <property type="term" value="C:cell envelope"/>
    <property type="evidence" value="ECO:0007669"/>
    <property type="project" value="UniProtKB-SubCell"/>
</dbReference>
<evidence type="ECO:0000256" key="1">
    <source>
        <dbReference type="ARBA" id="ARBA00004196"/>
    </source>
</evidence>
<dbReference type="EMBL" id="JACHCA010000010">
    <property type="protein sequence ID" value="MBB6129526.1"/>
    <property type="molecule type" value="Genomic_DNA"/>
</dbReference>
<evidence type="ECO:0000259" key="6">
    <source>
        <dbReference type="PROSITE" id="PS51352"/>
    </source>
</evidence>
<feature type="domain" description="Thioredoxin" evidence="6">
    <location>
        <begin position="239"/>
        <end position="381"/>
    </location>
</feature>
<dbReference type="GO" id="GO:0017004">
    <property type="term" value="P:cytochrome complex assembly"/>
    <property type="evidence" value="ECO:0007669"/>
    <property type="project" value="UniProtKB-KW"/>
</dbReference>
<keyword evidence="3" id="KW-1015">Disulfide bond</keyword>
<dbReference type="RefSeq" id="WP_183588601.1">
    <property type="nucleotide sequence ID" value="NZ_JACHCA010000010.1"/>
</dbReference>
<dbReference type="Pfam" id="PF14289">
    <property type="entry name" value="DUF4369"/>
    <property type="match status" value="1"/>
</dbReference>